<feature type="compositionally biased region" description="Acidic residues" evidence="1">
    <location>
        <begin position="313"/>
        <end position="351"/>
    </location>
</feature>
<accession>A0A1X6PJH7</accession>
<dbReference type="InterPro" id="IPR044281">
    <property type="entry name" value="IMP4/RPF1"/>
</dbReference>
<dbReference type="SMART" id="SM00879">
    <property type="entry name" value="Brix"/>
    <property type="match status" value="1"/>
</dbReference>
<dbReference type="GO" id="GO:0005730">
    <property type="term" value="C:nucleolus"/>
    <property type="evidence" value="ECO:0007669"/>
    <property type="project" value="TreeGrafter"/>
</dbReference>
<dbReference type="Proteomes" id="UP000218209">
    <property type="component" value="Unassembled WGS sequence"/>
</dbReference>
<feature type="compositionally biased region" description="Low complexity" evidence="1">
    <location>
        <begin position="378"/>
        <end position="397"/>
    </location>
</feature>
<protein>
    <recommendedName>
        <fullName evidence="2">Brix domain-containing protein</fullName>
    </recommendedName>
</protein>
<dbReference type="PROSITE" id="PS50833">
    <property type="entry name" value="BRIX"/>
    <property type="match status" value="1"/>
</dbReference>
<dbReference type="EMBL" id="KV918767">
    <property type="protein sequence ID" value="OSX80858.1"/>
    <property type="molecule type" value="Genomic_DNA"/>
</dbReference>
<dbReference type="Pfam" id="PF04427">
    <property type="entry name" value="Brix"/>
    <property type="match status" value="1"/>
</dbReference>
<evidence type="ECO:0000256" key="1">
    <source>
        <dbReference type="SAM" id="MobiDB-lite"/>
    </source>
</evidence>
<gene>
    <name evidence="3" type="ORF">BU14_0031s0029</name>
</gene>
<reference evidence="3 4" key="1">
    <citation type="submission" date="2017-03" db="EMBL/GenBank/DDBJ databases">
        <title>WGS assembly of Porphyra umbilicalis.</title>
        <authorList>
            <person name="Brawley S.H."/>
            <person name="Blouin N.A."/>
            <person name="Ficko-Blean E."/>
            <person name="Wheeler G.L."/>
            <person name="Lohr M."/>
            <person name="Goodson H.V."/>
            <person name="Jenkins J.W."/>
            <person name="Blaby-Haas C.E."/>
            <person name="Helliwell K.E."/>
            <person name="Chan C."/>
            <person name="Marriage T."/>
            <person name="Bhattacharya D."/>
            <person name="Klein A.S."/>
            <person name="Badis Y."/>
            <person name="Brodie J."/>
            <person name="Cao Y."/>
            <person name="Collen J."/>
            <person name="Dittami S.M."/>
            <person name="Gachon C.M."/>
            <person name="Green B.R."/>
            <person name="Karpowicz S."/>
            <person name="Kim J.W."/>
            <person name="Kudahl U."/>
            <person name="Lin S."/>
            <person name="Michel G."/>
            <person name="Mittag M."/>
            <person name="Olson B.J."/>
            <person name="Pangilinan J."/>
            <person name="Peng Y."/>
            <person name="Qiu H."/>
            <person name="Shu S."/>
            <person name="Singer J.T."/>
            <person name="Smith A.G."/>
            <person name="Sprecher B.N."/>
            <person name="Wagner V."/>
            <person name="Wang W."/>
            <person name="Wang Z.-Y."/>
            <person name="Yan J."/>
            <person name="Yarish C."/>
            <person name="Zoeuner-Riek S."/>
            <person name="Zhuang Y."/>
            <person name="Zou Y."/>
            <person name="Lindquist E.A."/>
            <person name="Grimwood J."/>
            <person name="Barry K."/>
            <person name="Rokhsar D.S."/>
            <person name="Schmutz J."/>
            <person name="Stiller J.W."/>
            <person name="Grossman A.R."/>
            <person name="Prochnik S.E."/>
        </authorList>
    </citation>
    <scope>NUCLEOTIDE SEQUENCE [LARGE SCALE GENOMIC DNA]</scope>
    <source>
        <strain evidence="3">4086291</strain>
    </source>
</reference>
<sequence length="427" mass="44991">MNRHRTAKSAPLNDQSVNRLATRQRVAADRVAKKAAKSAARRKRHAQAAALGDAAPAPKVPRTLDACRTRDADTRAVTAGEVAADAAADEFAPVYRGDVVPHVVITTGLGAGKKASHGFAASLLGVVPNSEFLERRNLTPAAVMRHAAGIGATDVLLVQEDHKRLSTLTHVHLPDGPSAVWRLTSVVEASRIRGHGAPLPDRPEVLLNNFSTVLGHRIGRMLGALFGGGVGVAGRARQAVTWHNQRDFVFFRFHRYVFKAEGEKVALQELGPRFTLRLNRLLRGAWGARAKGGGGNGVASTVQPGVESAAAADSDEEEERDDEDEDGEDEDTDEDEGGDLEAEVDQGDVEDAGAAAVAPPPVSGSVAENGGATEGSTAAEDVAAAATAPASGAAANASPHKARRTRDAGVEWVRSIKAEKDRRKFFL</sequence>
<dbReference type="AlphaFoldDB" id="A0A1X6PJH7"/>
<dbReference type="Gene3D" id="3.40.50.10480">
    <property type="entry name" value="Probable brix-domain ribosomal biogenesis protein"/>
    <property type="match status" value="1"/>
</dbReference>
<dbReference type="OrthoDB" id="10253204at2759"/>
<evidence type="ECO:0000259" key="2">
    <source>
        <dbReference type="PROSITE" id="PS50833"/>
    </source>
</evidence>
<dbReference type="SUPFAM" id="SSF52954">
    <property type="entry name" value="Class II aaRS ABD-related"/>
    <property type="match status" value="1"/>
</dbReference>
<keyword evidence="4" id="KW-1185">Reference proteome</keyword>
<name>A0A1X6PJH7_PORUM</name>
<dbReference type="GO" id="GO:0000460">
    <property type="term" value="P:maturation of 5.8S rRNA"/>
    <property type="evidence" value="ECO:0007669"/>
    <property type="project" value="TreeGrafter"/>
</dbReference>
<dbReference type="GO" id="GO:0042134">
    <property type="term" value="F:rRNA primary transcript binding"/>
    <property type="evidence" value="ECO:0007669"/>
    <property type="project" value="InterPro"/>
</dbReference>
<evidence type="ECO:0000313" key="4">
    <source>
        <dbReference type="Proteomes" id="UP000218209"/>
    </source>
</evidence>
<feature type="domain" description="Brix" evidence="2">
    <location>
        <begin position="101"/>
        <end position="287"/>
    </location>
</feature>
<dbReference type="PANTHER" id="PTHR22734:SF3">
    <property type="entry name" value="RIBOSOME PRODUCTION FACTOR 1"/>
    <property type="match status" value="1"/>
</dbReference>
<proteinExistence type="predicted"/>
<evidence type="ECO:0000313" key="3">
    <source>
        <dbReference type="EMBL" id="OSX80858.1"/>
    </source>
</evidence>
<dbReference type="PANTHER" id="PTHR22734">
    <property type="entry name" value="U3 SMALL NUCLEOLAR RIBONUCLEOPROTEIN PROTEIN IMP4"/>
    <property type="match status" value="1"/>
</dbReference>
<dbReference type="GO" id="GO:0030687">
    <property type="term" value="C:preribosome, large subunit precursor"/>
    <property type="evidence" value="ECO:0007669"/>
    <property type="project" value="TreeGrafter"/>
</dbReference>
<dbReference type="GO" id="GO:0000470">
    <property type="term" value="P:maturation of LSU-rRNA"/>
    <property type="evidence" value="ECO:0007669"/>
    <property type="project" value="TreeGrafter"/>
</dbReference>
<feature type="compositionally biased region" description="Low complexity" evidence="1">
    <location>
        <begin position="352"/>
        <end position="367"/>
    </location>
</feature>
<dbReference type="InterPro" id="IPR007109">
    <property type="entry name" value="Brix"/>
</dbReference>
<organism evidence="3 4">
    <name type="scientific">Porphyra umbilicalis</name>
    <name type="common">Purple laver</name>
    <name type="synonym">Red alga</name>
    <dbReference type="NCBI Taxonomy" id="2786"/>
    <lineage>
        <taxon>Eukaryota</taxon>
        <taxon>Rhodophyta</taxon>
        <taxon>Bangiophyceae</taxon>
        <taxon>Bangiales</taxon>
        <taxon>Bangiaceae</taxon>
        <taxon>Porphyra</taxon>
    </lineage>
</organism>
<feature type="region of interest" description="Disordered" evidence="1">
    <location>
        <begin position="291"/>
        <end position="409"/>
    </location>
</feature>